<keyword evidence="4" id="KW-1185">Reference proteome</keyword>
<gene>
    <name evidence="3" type="ORF">EPA93_29100</name>
</gene>
<evidence type="ECO:0000313" key="3">
    <source>
        <dbReference type="EMBL" id="QBD79820.1"/>
    </source>
</evidence>
<feature type="compositionally biased region" description="Polar residues" evidence="1">
    <location>
        <begin position="1"/>
        <end position="17"/>
    </location>
</feature>
<name>A0A4P6JWT5_KTERU</name>
<proteinExistence type="predicted"/>
<keyword evidence="2" id="KW-1133">Transmembrane helix</keyword>
<dbReference type="KEGG" id="kbs:EPA93_29100"/>
<dbReference type="EMBL" id="CP035758">
    <property type="protein sequence ID" value="QBD79820.1"/>
    <property type="molecule type" value="Genomic_DNA"/>
</dbReference>
<feature type="transmembrane region" description="Helical" evidence="2">
    <location>
        <begin position="140"/>
        <end position="163"/>
    </location>
</feature>
<organism evidence="3 4">
    <name type="scientific">Ktedonosporobacter rubrisoli</name>
    <dbReference type="NCBI Taxonomy" id="2509675"/>
    <lineage>
        <taxon>Bacteria</taxon>
        <taxon>Bacillati</taxon>
        <taxon>Chloroflexota</taxon>
        <taxon>Ktedonobacteria</taxon>
        <taxon>Ktedonobacterales</taxon>
        <taxon>Ktedonosporobacteraceae</taxon>
        <taxon>Ktedonosporobacter</taxon>
    </lineage>
</organism>
<keyword evidence="2" id="KW-0472">Membrane</keyword>
<accession>A0A4P6JWT5</accession>
<dbReference type="Proteomes" id="UP000290365">
    <property type="component" value="Chromosome"/>
</dbReference>
<evidence type="ECO:0000256" key="2">
    <source>
        <dbReference type="SAM" id="Phobius"/>
    </source>
</evidence>
<evidence type="ECO:0000313" key="4">
    <source>
        <dbReference type="Proteomes" id="UP000290365"/>
    </source>
</evidence>
<evidence type="ECO:0000256" key="1">
    <source>
        <dbReference type="SAM" id="MobiDB-lite"/>
    </source>
</evidence>
<feature type="compositionally biased region" description="Polar residues" evidence="1">
    <location>
        <begin position="27"/>
        <end position="53"/>
    </location>
</feature>
<protein>
    <recommendedName>
        <fullName evidence="5">DUF4878 domain-containing protein</fullName>
    </recommendedName>
</protein>
<dbReference type="OrthoDB" id="164879at2"/>
<keyword evidence="2" id="KW-0812">Transmembrane</keyword>
<reference evidence="3 4" key="1">
    <citation type="submission" date="2019-01" db="EMBL/GenBank/DDBJ databases">
        <title>Ktedonosporobacter rubrisoli SCAWS-G2.</title>
        <authorList>
            <person name="Huang Y."/>
            <person name="Yan B."/>
        </authorList>
    </citation>
    <scope>NUCLEOTIDE SEQUENCE [LARGE SCALE GENOMIC DNA]</scope>
    <source>
        <strain evidence="3 4">SCAWS-G2</strain>
    </source>
</reference>
<sequence length="282" mass="31146">MQFSEEPSDDLQQQASQPLYEFPADPSTPQGVDATQSSAHQEDSTQGAGSEQNGRTHKPGAKQPSDEDFRRGLAYPPPPSFFQNMQVPTEAPPLPAALETRAPVASADAFRYVPPGYAPDGQLPPFQPSAPPPRKSRKRVWIISVVVSAILLLSCSLCGWAAYNLFAPAFRQVSGSADVIDNYYSALQEKQYVTAYTYLAPQSTIADLTQDKFLQQAQDLDQRYGAISSYEPKQISFADPDSTNLSRFTITVNVSRPKLQYTALLTLQKINGHWKIVDFNRI</sequence>
<dbReference type="RefSeq" id="WP_129890886.1">
    <property type="nucleotide sequence ID" value="NZ_CP035758.1"/>
</dbReference>
<evidence type="ECO:0008006" key="5">
    <source>
        <dbReference type="Google" id="ProtNLM"/>
    </source>
</evidence>
<dbReference type="AlphaFoldDB" id="A0A4P6JWT5"/>
<feature type="region of interest" description="Disordered" evidence="1">
    <location>
        <begin position="1"/>
        <end position="88"/>
    </location>
</feature>